<dbReference type="PROSITE" id="PS51635">
    <property type="entry name" value="PNPLA"/>
    <property type="match status" value="1"/>
</dbReference>
<dbReference type="InterPro" id="IPR002641">
    <property type="entry name" value="PNPLA_dom"/>
</dbReference>
<dbReference type="PANTHER" id="PTHR14226:SF29">
    <property type="entry name" value="NEUROPATHY TARGET ESTERASE SWS"/>
    <property type="match status" value="1"/>
</dbReference>
<evidence type="ECO:0000256" key="4">
    <source>
        <dbReference type="PROSITE-ProRule" id="PRU01161"/>
    </source>
</evidence>
<accession>A0A0L8VE24</accession>
<keyword evidence="3 4" id="KW-0443">Lipid metabolism</keyword>
<reference evidence="8" key="1">
    <citation type="submission" date="2015-07" db="EMBL/GenBank/DDBJ databases">
        <title>Genome sequencing of Sunxiuqinia dokdonensis strain SK.</title>
        <authorList>
            <person name="Ahn S."/>
            <person name="Kim B.-C."/>
        </authorList>
    </citation>
    <scope>NUCLEOTIDE SEQUENCE [LARGE SCALE GENOMIC DNA]</scope>
    <source>
        <strain evidence="8">SK</strain>
    </source>
</reference>
<dbReference type="GO" id="GO:0016042">
    <property type="term" value="P:lipid catabolic process"/>
    <property type="evidence" value="ECO:0007669"/>
    <property type="project" value="UniProtKB-UniRule"/>
</dbReference>
<evidence type="ECO:0000313" key="7">
    <source>
        <dbReference type="EMBL" id="KOH46437.1"/>
    </source>
</evidence>
<evidence type="ECO:0000256" key="2">
    <source>
        <dbReference type="ARBA" id="ARBA00022963"/>
    </source>
</evidence>
<dbReference type="OrthoDB" id="9770965at2"/>
<feature type="chain" id="PRO_5005591626" description="PNPLA domain-containing protein" evidence="5">
    <location>
        <begin position="20"/>
        <end position="762"/>
    </location>
</feature>
<feature type="short sequence motif" description="DGA/G" evidence="4">
    <location>
        <begin position="207"/>
        <end position="209"/>
    </location>
</feature>
<keyword evidence="5" id="KW-0732">Signal</keyword>
<dbReference type="CDD" id="cd07205">
    <property type="entry name" value="Pat_PNPLA6_PNPLA7_NTE1_like"/>
    <property type="match status" value="1"/>
</dbReference>
<feature type="domain" description="PNPLA" evidence="6">
    <location>
        <begin position="24"/>
        <end position="220"/>
    </location>
</feature>
<dbReference type="EMBL" id="LGIA01000027">
    <property type="protein sequence ID" value="KOH46437.1"/>
    <property type="molecule type" value="Genomic_DNA"/>
</dbReference>
<dbReference type="SUPFAM" id="SSF52151">
    <property type="entry name" value="FabD/lysophospholipase-like"/>
    <property type="match status" value="1"/>
</dbReference>
<dbReference type="RefSeq" id="WP_053179863.1">
    <property type="nucleotide sequence ID" value="NZ_LGIA01000027.1"/>
</dbReference>
<gene>
    <name evidence="7" type="ORF">NC99_07480</name>
</gene>
<dbReference type="GO" id="GO:0016787">
    <property type="term" value="F:hydrolase activity"/>
    <property type="evidence" value="ECO:0007669"/>
    <property type="project" value="UniProtKB-UniRule"/>
</dbReference>
<proteinExistence type="predicted"/>
<keyword evidence="2 4" id="KW-0442">Lipid degradation</keyword>
<dbReference type="InterPro" id="IPR050301">
    <property type="entry name" value="NTE"/>
</dbReference>
<organism evidence="7 8">
    <name type="scientific">Sunxiuqinia dokdonensis</name>
    <dbReference type="NCBI Taxonomy" id="1409788"/>
    <lineage>
        <taxon>Bacteria</taxon>
        <taxon>Pseudomonadati</taxon>
        <taxon>Bacteroidota</taxon>
        <taxon>Bacteroidia</taxon>
        <taxon>Marinilabiliales</taxon>
        <taxon>Prolixibacteraceae</taxon>
        <taxon>Sunxiuqinia</taxon>
    </lineage>
</organism>
<keyword evidence="8" id="KW-1185">Reference proteome</keyword>
<feature type="short sequence motif" description="GXGXXG" evidence="4">
    <location>
        <begin position="28"/>
        <end position="33"/>
    </location>
</feature>
<dbReference type="AlphaFoldDB" id="A0A0L8VE24"/>
<name>A0A0L8VE24_9BACT</name>
<dbReference type="Gene3D" id="3.40.1090.10">
    <property type="entry name" value="Cytosolic phospholipase A2 catalytic domain"/>
    <property type="match status" value="1"/>
</dbReference>
<dbReference type="PATRIC" id="fig|1409788.3.peg.763"/>
<feature type="signal peptide" evidence="5">
    <location>
        <begin position="1"/>
        <end position="19"/>
    </location>
</feature>
<sequence>MKAFFLIFSMSLFATFSNAQSVGLVLSGGGAKGLAHIGIIRALEEHNIPIDYISGTSMGAIVGGLYAAGYTPDQMEELFLSDQFKFWATGKIQEEYRYYFRKLEQTPAWLNLDLRKTEDRLRIMLPTNIIPEEQIDFAFMELFSSTNAVCGNNFDNLMVPFLCIATDVYENKEVELRSGDLGEAIRASMTFPLYFKPISIDGALVFDGGIVNNFPVKNTIEAFKPDIVIGHKVANNSKRADEDDVMAQLENMIMQKTDYEVPSDKGILLETSFFNVSLLDFNKVLSLEDAGYQTGLEQMDSIKMLISRRVSQQEMDAKRHGFNIRKPELLFQNIQVEGVTDAMQRKYIIQSVKHKTDVIDLSQLRKEYFKLVADPQLRSVRPVSYYNRETGYFDLHLKVRKDKAMEIKFGGNVSTKPINQGFLSLDYLFFDNRAYTLSTNIYFGRFYSSINAGGRIDFPTNLPFYVSGYLTLNRWDFFTSSNEFFFEDVSSPFIIQDESNVRFELGFPVKTHGKITLGTSFSSAMDSYYFNESIKRDDNAEETRFDAFSSKISIERNSQNFKQYATEGVSSELSFIYTYGDEKHQPGSNSPLNRPFSGSHKFFTLKGKYDNHFPITRHSTLGLTLEGVYSNKKLLNNYTATLLRANTFAPTPFSQTMFLENYRANKYLASGLKSIVELSDQFHLRMEGYAFVPVTSINRGDNYQAVNHPDNYSDLKLMGLGGLVYHTGLGPLSFTVNYFEKENTKFYVVLSFGYVLFNKRGY</sequence>
<evidence type="ECO:0000256" key="3">
    <source>
        <dbReference type="ARBA" id="ARBA00023098"/>
    </source>
</evidence>
<dbReference type="Pfam" id="PF01734">
    <property type="entry name" value="Patatin"/>
    <property type="match status" value="1"/>
</dbReference>
<protein>
    <recommendedName>
        <fullName evidence="6">PNPLA domain-containing protein</fullName>
    </recommendedName>
</protein>
<comment type="caution">
    <text evidence="7">The sequence shown here is derived from an EMBL/GenBank/DDBJ whole genome shotgun (WGS) entry which is preliminary data.</text>
</comment>
<dbReference type="PANTHER" id="PTHR14226">
    <property type="entry name" value="NEUROPATHY TARGET ESTERASE/SWISS CHEESE D.MELANOGASTER"/>
    <property type="match status" value="1"/>
</dbReference>
<evidence type="ECO:0000313" key="8">
    <source>
        <dbReference type="Proteomes" id="UP000036958"/>
    </source>
</evidence>
<keyword evidence="1 4" id="KW-0378">Hydrolase</keyword>
<dbReference type="STRING" id="1409788.NC99_07480"/>
<dbReference type="InterPro" id="IPR016035">
    <property type="entry name" value="Acyl_Trfase/lysoPLipase"/>
</dbReference>
<evidence type="ECO:0000256" key="1">
    <source>
        <dbReference type="ARBA" id="ARBA00022801"/>
    </source>
</evidence>
<dbReference type="Proteomes" id="UP000036958">
    <property type="component" value="Unassembled WGS sequence"/>
</dbReference>
<feature type="short sequence motif" description="GXSXG" evidence="4">
    <location>
        <begin position="55"/>
        <end position="59"/>
    </location>
</feature>
<feature type="active site" description="Proton acceptor" evidence="4">
    <location>
        <position position="207"/>
    </location>
</feature>
<evidence type="ECO:0000256" key="5">
    <source>
        <dbReference type="SAM" id="SignalP"/>
    </source>
</evidence>
<evidence type="ECO:0000259" key="6">
    <source>
        <dbReference type="PROSITE" id="PS51635"/>
    </source>
</evidence>
<feature type="active site" description="Nucleophile" evidence="4">
    <location>
        <position position="57"/>
    </location>
</feature>